<dbReference type="GO" id="GO:0006508">
    <property type="term" value="P:proteolysis"/>
    <property type="evidence" value="ECO:0007669"/>
    <property type="project" value="UniProtKB-KW"/>
</dbReference>
<name>A0A445D1G0_ARAHY</name>
<evidence type="ECO:0000313" key="9">
    <source>
        <dbReference type="Proteomes" id="UP000289738"/>
    </source>
</evidence>
<accession>A0A445D1G0</accession>
<keyword evidence="6" id="KW-1133">Transmembrane helix</keyword>
<keyword evidence="9" id="KW-1185">Reference proteome</keyword>
<reference evidence="8 9" key="1">
    <citation type="submission" date="2019-01" db="EMBL/GenBank/DDBJ databases">
        <title>Sequencing of cultivated peanut Arachis hypogaea provides insights into genome evolution and oil improvement.</title>
        <authorList>
            <person name="Chen X."/>
        </authorList>
    </citation>
    <scope>NUCLEOTIDE SEQUENCE [LARGE SCALE GENOMIC DNA]</scope>
    <source>
        <strain evidence="9">cv. Fuhuasheng</strain>
        <tissue evidence="8">Leaves</tissue>
    </source>
</reference>
<keyword evidence="4" id="KW-0378">Hydrolase</keyword>
<dbReference type="PANTHER" id="PTHR47966">
    <property type="entry name" value="BETA-SITE APP-CLEAVING ENZYME, ISOFORM A-RELATED"/>
    <property type="match status" value="1"/>
</dbReference>
<evidence type="ECO:0000256" key="1">
    <source>
        <dbReference type="ARBA" id="ARBA00007447"/>
    </source>
</evidence>
<dbReference type="InterPro" id="IPR021109">
    <property type="entry name" value="Peptidase_aspartic_dom_sf"/>
</dbReference>
<keyword evidence="6" id="KW-0812">Transmembrane</keyword>
<sequence>MCCFLRLHAIAFEIRESEFVVTVGASIKLISWLEFVMKKDRNGGSATAMTAVEQRMVLHRAQQVKKSRHGPRSRSSAYRGVTFYRRIGRCESHICSSDSCFLSDIMCNRYNMLDQGFVKELVFSFWLNRNPEEENGGELVFRGVDPNHYKGKYTYLPVSRKRYWKFDMGDILIGDKKTGICADSCSAIADLGTSLLAGPTHICWMGDPMATQTIILPHPRCNLDLFQDLCQKAILVEQWRAELTCVIQFCATAFAYYDQATAAQEIFGHILESLRGIKYLYKYNVFQITFVLLAGLTFVYYLIFGWRRRNPSGRLLEMYLDPQDGKEPMFNAAVRLLHNHGESLEPLQIFNEYTIEALNLTCKEGL</sequence>
<dbReference type="AlphaFoldDB" id="A0A445D1G0"/>
<evidence type="ECO:0000256" key="5">
    <source>
        <dbReference type="ARBA" id="ARBA00023145"/>
    </source>
</evidence>
<evidence type="ECO:0000259" key="7">
    <source>
        <dbReference type="Pfam" id="PF00026"/>
    </source>
</evidence>
<comment type="similarity">
    <text evidence="1">Belongs to the peptidase A1 family.</text>
</comment>
<evidence type="ECO:0000256" key="3">
    <source>
        <dbReference type="ARBA" id="ARBA00022750"/>
    </source>
</evidence>
<evidence type="ECO:0000256" key="6">
    <source>
        <dbReference type="SAM" id="Phobius"/>
    </source>
</evidence>
<keyword evidence="6" id="KW-0472">Membrane</keyword>
<dbReference type="SUPFAM" id="SSF50630">
    <property type="entry name" value="Acid proteases"/>
    <property type="match status" value="1"/>
</dbReference>
<dbReference type="InterPro" id="IPR001461">
    <property type="entry name" value="Aspartic_peptidase_A1"/>
</dbReference>
<dbReference type="Proteomes" id="UP000289738">
    <property type="component" value="Chromosome A05"/>
</dbReference>
<evidence type="ECO:0000313" key="8">
    <source>
        <dbReference type="EMBL" id="RYR57011.1"/>
    </source>
</evidence>
<feature type="transmembrane region" description="Helical" evidence="6">
    <location>
        <begin position="285"/>
        <end position="304"/>
    </location>
</feature>
<dbReference type="FunFam" id="2.40.70.10:FF:000115">
    <property type="entry name" value="Lysosomal aspartic protease"/>
    <property type="match status" value="1"/>
</dbReference>
<comment type="caution">
    <text evidence="8">The sequence shown here is derived from an EMBL/GenBank/DDBJ whole genome shotgun (WGS) entry which is preliminary data.</text>
</comment>
<keyword evidence="2" id="KW-0645">Protease</keyword>
<dbReference type="Gene3D" id="2.40.70.10">
    <property type="entry name" value="Acid Proteases"/>
    <property type="match status" value="1"/>
</dbReference>
<gene>
    <name evidence="8" type="ORF">Ahy_A05g022749</name>
</gene>
<dbReference type="STRING" id="3818.A0A445D1G0"/>
<proteinExistence type="inferred from homology"/>
<protein>
    <recommendedName>
        <fullName evidence="7">Peptidase A1 domain-containing protein</fullName>
    </recommendedName>
</protein>
<dbReference type="PANTHER" id="PTHR47966:SF15">
    <property type="entry name" value="FUNGAL PROTEINASE A, ASPARTIC PROTEINASE SUPERFAMILY PROTEIN"/>
    <property type="match status" value="1"/>
</dbReference>
<evidence type="ECO:0000256" key="4">
    <source>
        <dbReference type="ARBA" id="ARBA00022801"/>
    </source>
</evidence>
<dbReference type="InterPro" id="IPR033121">
    <property type="entry name" value="PEPTIDASE_A1"/>
</dbReference>
<evidence type="ECO:0000256" key="2">
    <source>
        <dbReference type="ARBA" id="ARBA00022670"/>
    </source>
</evidence>
<dbReference type="EMBL" id="SDMP01000005">
    <property type="protein sequence ID" value="RYR57011.1"/>
    <property type="molecule type" value="Genomic_DNA"/>
</dbReference>
<feature type="domain" description="Peptidase A1" evidence="7">
    <location>
        <begin position="109"/>
        <end position="202"/>
    </location>
</feature>
<dbReference type="GO" id="GO:0004190">
    <property type="term" value="F:aspartic-type endopeptidase activity"/>
    <property type="evidence" value="ECO:0007669"/>
    <property type="project" value="UniProtKB-KW"/>
</dbReference>
<keyword evidence="3" id="KW-0064">Aspartyl protease</keyword>
<dbReference type="PRINTS" id="PR00792">
    <property type="entry name" value="PEPSIN"/>
</dbReference>
<keyword evidence="5" id="KW-0865">Zymogen</keyword>
<organism evidence="8 9">
    <name type="scientific">Arachis hypogaea</name>
    <name type="common">Peanut</name>
    <dbReference type="NCBI Taxonomy" id="3818"/>
    <lineage>
        <taxon>Eukaryota</taxon>
        <taxon>Viridiplantae</taxon>
        <taxon>Streptophyta</taxon>
        <taxon>Embryophyta</taxon>
        <taxon>Tracheophyta</taxon>
        <taxon>Spermatophyta</taxon>
        <taxon>Magnoliopsida</taxon>
        <taxon>eudicotyledons</taxon>
        <taxon>Gunneridae</taxon>
        <taxon>Pentapetalae</taxon>
        <taxon>rosids</taxon>
        <taxon>fabids</taxon>
        <taxon>Fabales</taxon>
        <taxon>Fabaceae</taxon>
        <taxon>Papilionoideae</taxon>
        <taxon>50 kb inversion clade</taxon>
        <taxon>dalbergioids sensu lato</taxon>
        <taxon>Dalbergieae</taxon>
        <taxon>Pterocarpus clade</taxon>
        <taxon>Arachis</taxon>
    </lineage>
</organism>
<dbReference type="Pfam" id="PF00026">
    <property type="entry name" value="Asp"/>
    <property type="match status" value="1"/>
</dbReference>